<proteinExistence type="predicted"/>
<name>A0A4U5LRW6_STECR</name>
<keyword evidence="2" id="KW-1185">Reference proteome</keyword>
<gene>
    <name evidence="1" type="ORF">L596_030161</name>
</gene>
<dbReference type="EMBL" id="AZBU02000013">
    <property type="protein sequence ID" value="TKR58752.1"/>
    <property type="molecule type" value="Genomic_DNA"/>
</dbReference>
<reference evidence="1 2" key="2">
    <citation type="journal article" date="2019" name="G3 (Bethesda)">
        <title>Hybrid Assembly of the Genome of the Entomopathogenic Nematode Steinernema carpocapsae Identifies the X-Chromosome.</title>
        <authorList>
            <person name="Serra L."/>
            <person name="Macchietto M."/>
            <person name="Macias-Munoz A."/>
            <person name="McGill C.J."/>
            <person name="Rodriguez I.M."/>
            <person name="Rodriguez B."/>
            <person name="Murad R."/>
            <person name="Mortazavi A."/>
        </authorList>
    </citation>
    <scope>NUCLEOTIDE SEQUENCE [LARGE SCALE GENOMIC DNA]</scope>
    <source>
        <strain evidence="1 2">ALL</strain>
    </source>
</reference>
<accession>A0A4U5LRW6</accession>
<evidence type="ECO:0000313" key="2">
    <source>
        <dbReference type="Proteomes" id="UP000298663"/>
    </source>
</evidence>
<sequence>MGADVLRFEIEEELVVKCIPSLVRVFHEATRIPCNCIVLVALPTTPQLVRLISGGDRSRSSCGSTGLRRQKRLKRASRLSPERHARHSQAQNANVCELSFMCFPWNDDILPLDEKQLDRFQQQFIREPNLLLLQI</sequence>
<reference evidence="1 2" key="1">
    <citation type="journal article" date="2015" name="Genome Biol.">
        <title>Comparative genomics of Steinernema reveals deeply conserved gene regulatory networks.</title>
        <authorList>
            <person name="Dillman A.R."/>
            <person name="Macchietto M."/>
            <person name="Porter C.F."/>
            <person name="Rogers A."/>
            <person name="Williams B."/>
            <person name="Antoshechkin I."/>
            <person name="Lee M.M."/>
            <person name="Goodwin Z."/>
            <person name="Lu X."/>
            <person name="Lewis E.E."/>
            <person name="Goodrich-Blair H."/>
            <person name="Stock S.P."/>
            <person name="Adams B.J."/>
            <person name="Sternberg P.W."/>
            <person name="Mortazavi A."/>
        </authorList>
    </citation>
    <scope>NUCLEOTIDE SEQUENCE [LARGE SCALE GENOMIC DNA]</scope>
    <source>
        <strain evidence="1 2">ALL</strain>
    </source>
</reference>
<dbReference type="AlphaFoldDB" id="A0A4U5LRW6"/>
<protein>
    <submittedName>
        <fullName evidence="1">Uncharacterized protein</fullName>
    </submittedName>
</protein>
<comment type="caution">
    <text evidence="1">The sequence shown here is derived from an EMBL/GenBank/DDBJ whole genome shotgun (WGS) entry which is preliminary data.</text>
</comment>
<evidence type="ECO:0000313" key="1">
    <source>
        <dbReference type="EMBL" id="TKR58752.1"/>
    </source>
</evidence>
<organism evidence="1 2">
    <name type="scientific">Steinernema carpocapsae</name>
    <name type="common">Entomopathogenic nematode</name>
    <dbReference type="NCBI Taxonomy" id="34508"/>
    <lineage>
        <taxon>Eukaryota</taxon>
        <taxon>Metazoa</taxon>
        <taxon>Ecdysozoa</taxon>
        <taxon>Nematoda</taxon>
        <taxon>Chromadorea</taxon>
        <taxon>Rhabditida</taxon>
        <taxon>Tylenchina</taxon>
        <taxon>Panagrolaimomorpha</taxon>
        <taxon>Strongyloidoidea</taxon>
        <taxon>Steinernematidae</taxon>
        <taxon>Steinernema</taxon>
    </lineage>
</organism>
<dbReference type="Proteomes" id="UP000298663">
    <property type="component" value="Unassembled WGS sequence"/>
</dbReference>